<gene>
    <name evidence="1" type="ORF">SAMN05216236_12353</name>
</gene>
<protein>
    <submittedName>
        <fullName evidence="1">Uncharacterized protein</fullName>
    </submittedName>
</protein>
<name>A0A1I7D6Q5_9RHOB</name>
<organism evidence="1 2">
    <name type="scientific">Sedimentitalea nanhaiensis</name>
    <dbReference type="NCBI Taxonomy" id="999627"/>
    <lineage>
        <taxon>Bacteria</taxon>
        <taxon>Pseudomonadati</taxon>
        <taxon>Pseudomonadota</taxon>
        <taxon>Alphaproteobacteria</taxon>
        <taxon>Rhodobacterales</taxon>
        <taxon>Paracoccaceae</taxon>
        <taxon>Sedimentitalea</taxon>
    </lineage>
</organism>
<sequence length="44" mass="4871">MKGFDAIAIWALVQAHQHNGFITVAQFQAGADFMDRPIARLQKG</sequence>
<dbReference type="EMBL" id="FPAW01000023">
    <property type="protein sequence ID" value="SFU07285.1"/>
    <property type="molecule type" value="Genomic_DNA"/>
</dbReference>
<reference evidence="1 2" key="1">
    <citation type="submission" date="2016-10" db="EMBL/GenBank/DDBJ databases">
        <authorList>
            <person name="de Groot N.N."/>
        </authorList>
    </citation>
    <scope>NUCLEOTIDE SEQUENCE [LARGE SCALE GENOMIC DNA]</scope>
    <source>
        <strain evidence="1 2">CGMCC 1.10959</strain>
    </source>
</reference>
<keyword evidence="2" id="KW-1185">Reference proteome</keyword>
<proteinExistence type="predicted"/>
<accession>A0A1I7D6Q5</accession>
<evidence type="ECO:0000313" key="1">
    <source>
        <dbReference type="EMBL" id="SFU07285.1"/>
    </source>
</evidence>
<dbReference type="Proteomes" id="UP000182466">
    <property type="component" value="Unassembled WGS sequence"/>
</dbReference>
<dbReference type="STRING" id="999627.SAMN05216236_12353"/>
<evidence type="ECO:0000313" key="2">
    <source>
        <dbReference type="Proteomes" id="UP000182466"/>
    </source>
</evidence>
<dbReference type="AlphaFoldDB" id="A0A1I7D6Q5"/>